<sequence length="194" mass="21507">MNLIKKTALITLASAALYVPVSQAAATEYHLDPQHTSVVFSWDHFGFSHPSADISDVTGKLVFDKDKPEQSSVDVTLPVKNIDTHVKKLNEEFMGKDYFDVKQYPQATFKSTSVVSKGDNKYDVQGNLTLKGITKPVVLHAVLNKQDMHPMVKKQAIGFDATTEINRSDFKLDKYVPSVGDKVTITLSTEAYAQ</sequence>
<dbReference type="OrthoDB" id="9811006at2"/>
<proteinExistence type="predicted"/>
<protein>
    <submittedName>
        <fullName evidence="3">Polyisoprenoid-binding protein</fullName>
    </submittedName>
</protein>
<gene>
    <name evidence="3" type="ORF">D8B20_18175</name>
</gene>
<keyword evidence="4" id="KW-1185">Reference proteome</keyword>
<geneLocation type="plasmid" evidence="3 4">
    <name>unnamed1</name>
</geneLocation>
<dbReference type="KEGG" id="pdis:D8B20_18175"/>
<evidence type="ECO:0000313" key="4">
    <source>
        <dbReference type="Proteomes" id="UP000319411"/>
    </source>
</evidence>
<dbReference type="AlphaFoldDB" id="A0A518XI49"/>
<evidence type="ECO:0000256" key="1">
    <source>
        <dbReference type="SAM" id="SignalP"/>
    </source>
</evidence>
<keyword evidence="3" id="KW-0614">Plasmid</keyword>
<keyword evidence="1" id="KW-0732">Signal</keyword>
<dbReference type="Gene3D" id="2.40.128.110">
    <property type="entry name" value="Lipid/polyisoprenoid-binding, YceI-like"/>
    <property type="match status" value="1"/>
</dbReference>
<dbReference type="SMART" id="SM00867">
    <property type="entry name" value="YceI"/>
    <property type="match status" value="1"/>
</dbReference>
<dbReference type="Proteomes" id="UP000319411">
    <property type="component" value="Plasmid unnamed1"/>
</dbReference>
<feature type="signal peptide" evidence="1">
    <location>
        <begin position="1"/>
        <end position="24"/>
    </location>
</feature>
<dbReference type="InterPro" id="IPR036761">
    <property type="entry name" value="TTHA0802/YceI-like_sf"/>
</dbReference>
<dbReference type="InterPro" id="IPR007372">
    <property type="entry name" value="Lipid/polyisoprenoid-bd_YceI"/>
</dbReference>
<dbReference type="EMBL" id="CP032703">
    <property type="protein sequence ID" value="QDY43858.1"/>
    <property type="molecule type" value="Genomic_DNA"/>
</dbReference>
<dbReference type="PANTHER" id="PTHR34406:SF1">
    <property type="entry name" value="PROTEIN YCEI"/>
    <property type="match status" value="1"/>
</dbReference>
<feature type="chain" id="PRO_5022040346" evidence="1">
    <location>
        <begin position="25"/>
        <end position="194"/>
    </location>
</feature>
<dbReference type="PANTHER" id="PTHR34406">
    <property type="entry name" value="PROTEIN YCEI"/>
    <property type="match status" value="1"/>
</dbReference>
<reference evidence="3 4" key="1">
    <citation type="submission" date="2018-10" db="EMBL/GenBank/DDBJ databases">
        <title>Genome Sequencing of Pantoea dispersa DSM 32899.</title>
        <authorList>
            <person name="Nawrath M."/>
            <person name="Ottenheim C."/>
            <person name="Wilm A."/>
            <person name="Zimmermann W."/>
            <person name="Wu J.C."/>
        </authorList>
    </citation>
    <scope>NUCLEOTIDE SEQUENCE [LARGE SCALE GENOMIC DNA]</scope>
    <source>
        <strain evidence="3 4">DSM 32899</strain>
        <plasmid evidence="3 4">unnamed1</plasmid>
    </source>
</reference>
<name>A0A518XI49_9GAMM</name>
<feature type="domain" description="Lipid/polyisoprenoid-binding YceI-like" evidence="2">
    <location>
        <begin position="28"/>
        <end position="192"/>
    </location>
</feature>
<dbReference type="RefSeq" id="WP_145890913.1">
    <property type="nucleotide sequence ID" value="NZ_CP032703.1"/>
</dbReference>
<evidence type="ECO:0000259" key="2">
    <source>
        <dbReference type="SMART" id="SM00867"/>
    </source>
</evidence>
<organism evidence="3 4">
    <name type="scientific">Candidatus Pantoea soli</name>
    <dbReference type="NCBI Taxonomy" id="3098669"/>
    <lineage>
        <taxon>Bacteria</taxon>
        <taxon>Pseudomonadati</taxon>
        <taxon>Pseudomonadota</taxon>
        <taxon>Gammaproteobacteria</taxon>
        <taxon>Enterobacterales</taxon>
        <taxon>Erwiniaceae</taxon>
        <taxon>Pantoea</taxon>
    </lineage>
</organism>
<evidence type="ECO:0000313" key="3">
    <source>
        <dbReference type="EMBL" id="QDY43858.1"/>
    </source>
</evidence>
<dbReference type="SUPFAM" id="SSF101874">
    <property type="entry name" value="YceI-like"/>
    <property type="match status" value="1"/>
</dbReference>
<accession>A0A518XI49</accession>
<dbReference type="Pfam" id="PF04264">
    <property type="entry name" value="YceI"/>
    <property type="match status" value="1"/>
</dbReference>